<name>A0A0A8YLC7_ARUDO</name>
<dbReference type="EMBL" id="GBRH01271552">
    <property type="protein sequence ID" value="JAD26343.1"/>
    <property type="molecule type" value="Transcribed_RNA"/>
</dbReference>
<reference evidence="1" key="2">
    <citation type="journal article" date="2015" name="Data Brief">
        <title>Shoot transcriptome of the giant reed, Arundo donax.</title>
        <authorList>
            <person name="Barrero R.A."/>
            <person name="Guerrero F.D."/>
            <person name="Moolhuijzen P."/>
            <person name="Goolsby J.A."/>
            <person name="Tidwell J."/>
            <person name="Bellgard S.E."/>
            <person name="Bellgard M.I."/>
        </authorList>
    </citation>
    <scope>NUCLEOTIDE SEQUENCE</scope>
    <source>
        <tissue evidence="1">Shoot tissue taken approximately 20 cm above the soil surface</tissue>
    </source>
</reference>
<protein>
    <submittedName>
        <fullName evidence="1">Uncharacterized protein</fullName>
    </submittedName>
</protein>
<accession>A0A0A8YLC7</accession>
<proteinExistence type="predicted"/>
<sequence>MDCNGVRVCRKWKRSRRDASLR</sequence>
<dbReference type="AlphaFoldDB" id="A0A0A8YLC7"/>
<organism evidence="1">
    <name type="scientific">Arundo donax</name>
    <name type="common">Giant reed</name>
    <name type="synonym">Donax arundinaceus</name>
    <dbReference type="NCBI Taxonomy" id="35708"/>
    <lineage>
        <taxon>Eukaryota</taxon>
        <taxon>Viridiplantae</taxon>
        <taxon>Streptophyta</taxon>
        <taxon>Embryophyta</taxon>
        <taxon>Tracheophyta</taxon>
        <taxon>Spermatophyta</taxon>
        <taxon>Magnoliopsida</taxon>
        <taxon>Liliopsida</taxon>
        <taxon>Poales</taxon>
        <taxon>Poaceae</taxon>
        <taxon>PACMAD clade</taxon>
        <taxon>Arundinoideae</taxon>
        <taxon>Arundineae</taxon>
        <taxon>Arundo</taxon>
    </lineage>
</organism>
<reference evidence="1" key="1">
    <citation type="submission" date="2014-09" db="EMBL/GenBank/DDBJ databases">
        <authorList>
            <person name="Magalhaes I.L.F."/>
            <person name="Oliveira U."/>
            <person name="Santos F.R."/>
            <person name="Vidigal T.H.D.A."/>
            <person name="Brescovit A.D."/>
            <person name="Santos A.J."/>
        </authorList>
    </citation>
    <scope>NUCLEOTIDE SEQUENCE</scope>
    <source>
        <tissue evidence="1">Shoot tissue taken approximately 20 cm above the soil surface</tissue>
    </source>
</reference>
<evidence type="ECO:0000313" key="1">
    <source>
        <dbReference type="EMBL" id="JAD26343.1"/>
    </source>
</evidence>